<keyword evidence="4" id="KW-1185">Reference proteome</keyword>
<protein>
    <recommendedName>
        <fullName evidence="5">Transmembrane protein</fullName>
    </recommendedName>
</protein>
<sequence length="118" mass="13426">MHQDFSLILSGNAYILVVDGILWFLHMVLVAIAVEEAKCRLDQERPNALDVTISDEAMEETPSLQDSRDSEDDVYQTLLPSNQPQPNTEPVSQDHDWILPTTRKPIAYVEWSSLWATD</sequence>
<reference evidence="3" key="1">
    <citation type="submission" date="2023-02" db="EMBL/GenBank/DDBJ databases">
        <title>Mating type loci evolution in Malassezia.</title>
        <authorList>
            <person name="Coelho M.A."/>
        </authorList>
    </citation>
    <scope>NUCLEOTIDE SEQUENCE</scope>
    <source>
        <strain evidence="3">CBS 14136</strain>
    </source>
</reference>
<keyword evidence="2" id="KW-0812">Transmembrane</keyword>
<proteinExistence type="predicted"/>
<gene>
    <name evidence="3" type="ORF">MPSI1_002039</name>
</gene>
<organism evidence="3 4">
    <name type="scientific">Malassezia psittaci</name>
    <dbReference type="NCBI Taxonomy" id="1821823"/>
    <lineage>
        <taxon>Eukaryota</taxon>
        <taxon>Fungi</taxon>
        <taxon>Dikarya</taxon>
        <taxon>Basidiomycota</taxon>
        <taxon>Ustilaginomycotina</taxon>
        <taxon>Malasseziomycetes</taxon>
        <taxon>Malasseziales</taxon>
        <taxon>Malasseziaceae</taxon>
        <taxon>Malassezia</taxon>
    </lineage>
</organism>
<evidence type="ECO:0008006" key="5">
    <source>
        <dbReference type="Google" id="ProtNLM"/>
    </source>
</evidence>
<accession>A0AAF0JE65</accession>
<feature type="transmembrane region" description="Helical" evidence="2">
    <location>
        <begin position="12"/>
        <end position="34"/>
    </location>
</feature>
<feature type="compositionally biased region" description="Polar residues" evidence="1">
    <location>
        <begin position="78"/>
        <end position="91"/>
    </location>
</feature>
<feature type="region of interest" description="Disordered" evidence="1">
    <location>
        <begin position="49"/>
        <end position="96"/>
    </location>
</feature>
<keyword evidence="2" id="KW-0472">Membrane</keyword>
<name>A0AAF0JE65_9BASI</name>
<evidence type="ECO:0000256" key="2">
    <source>
        <dbReference type="SAM" id="Phobius"/>
    </source>
</evidence>
<evidence type="ECO:0000313" key="3">
    <source>
        <dbReference type="EMBL" id="WFD43378.1"/>
    </source>
</evidence>
<dbReference type="Proteomes" id="UP001214628">
    <property type="component" value="Chromosome 2"/>
</dbReference>
<evidence type="ECO:0000256" key="1">
    <source>
        <dbReference type="SAM" id="MobiDB-lite"/>
    </source>
</evidence>
<evidence type="ECO:0000313" key="4">
    <source>
        <dbReference type="Proteomes" id="UP001214628"/>
    </source>
</evidence>
<dbReference type="EMBL" id="CP118376">
    <property type="protein sequence ID" value="WFD43378.1"/>
    <property type="molecule type" value="Genomic_DNA"/>
</dbReference>
<keyword evidence="2" id="KW-1133">Transmembrane helix</keyword>
<dbReference type="AlphaFoldDB" id="A0AAF0JE65"/>